<evidence type="ECO:0000256" key="13">
    <source>
        <dbReference type="SAM" id="SignalP"/>
    </source>
</evidence>
<dbReference type="AlphaFoldDB" id="H1Y842"/>
<dbReference type="RefSeq" id="WP_008513242.1">
    <property type="nucleotide sequence ID" value="NZ_CM001403.1"/>
</dbReference>
<dbReference type="Pfam" id="PF00593">
    <property type="entry name" value="TonB_dep_Rec_b-barrel"/>
    <property type="match status" value="1"/>
</dbReference>
<feature type="signal peptide" evidence="13">
    <location>
        <begin position="1"/>
        <end position="19"/>
    </location>
</feature>
<dbReference type="Gene3D" id="2.60.40.1120">
    <property type="entry name" value="Carboxypeptidase-like, regulatory domain"/>
    <property type="match status" value="1"/>
</dbReference>
<keyword evidence="6" id="KW-0408">Iron</keyword>
<dbReference type="STRING" id="714943.Mucpa_7020"/>
<dbReference type="GO" id="GO:0006826">
    <property type="term" value="P:iron ion transport"/>
    <property type="evidence" value="ECO:0007669"/>
    <property type="project" value="UniProtKB-KW"/>
</dbReference>
<gene>
    <name evidence="16" type="ORF">Mucpa_7020</name>
</gene>
<evidence type="ECO:0000256" key="12">
    <source>
        <dbReference type="RuleBase" id="RU003357"/>
    </source>
</evidence>
<protein>
    <submittedName>
        <fullName evidence="16">TonB-dependent receptor plug</fullName>
    </submittedName>
</protein>
<reference evidence="16" key="1">
    <citation type="submission" date="2011-09" db="EMBL/GenBank/DDBJ databases">
        <title>The permanent draft genome of Mucilaginibacter paludis DSM 18603.</title>
        <authorList>
            <consortium name="US DOE Joint Genome Institute (JGI-PGF)"/>
            <person name="Lucas S."/>
            <person name="Han J."/>
            <person name="Lapidus A."/>
            <person name="Bruce D."/>
            <person name="Goodwin L."/>
            <person name="Pitluck S."/>
            <person name="Peters L."/>
            <person name="Kyrpides N."/>
            <person name="Mavromatis K."/>
            <person name="Ivanova N."/>
            <person name="Mikhailova N."/>
            <person name="Held B."/>
            <person name="Detter J.C."/>
            <person name="Tapia R."/>
            <person name="Han C."/>
            <person name="Land M."/>
            <person name="Hauser L."/>
            <person name="Markowitz V."/>
            <person name="Cheng J.-F."/>
            <person name="Hugenholtz P."/>
            <person name="Woyke T."/>
            <person name="Wu D."/>
            <person name="Tindall B."/>
            <person name="Brambilla E."/>
            <person name="Klenk H.-P."/>
            <person name="Eisen J.A."/>
        </authorList>
    </citation>
    <scope>NUCLEOTIDE SEQUENCE [LARGE SCALE GENOMIC DNA]</scope>
    <source>
        <strain evidence="16">DSM 18603</strain>
    </source>
</reference>
<dbReference type="InterPro" id="IPR008969">
    <property type="entry name" value="CarboxyPept-like_regulatory"/>
</dbReference>
<dbReference type="Proteomes" id="UP000002774">
    <property type="component" value="Chromosome"/>
</dbReference>
<keyword evidence="2 11" id="KW-0813">Transport</keyword>
<sequence>MKRIILLICVICCAGNVFAQTVRGKIFDAISREPIPGATITDTTGTSVTSGSDGGFKINTKNQTLKVSFIGYQTRRIPVTGTMLAIALQPSKNQLNQVVVSANRTAEKRSEAPVAISTISGKVMQDTKAQRLDYLLNKVSGVNMASLGNEYNQIAIRQPVGPNNRFLFLEDGLPIRTFGVFDHNGLLEMNATAAKEIEVIKGPSSALYGAEAIGGAVNVITLAPPVYTSGYASVQSSNRGYRRVDGQVGSTSGKVGFLLSGYYANQKDGPIQYSDFHKTAITARLDYHIDSATTWTNSATYTNFFSDMYGNLDSAHFAQHNYLTNTLFTYRKSNAFRLRSTISHKWSENGSTNATFLYRDNSVTQNPSYAISTYRTGGKATNPVSPDTAGGNINTNAFKSYGLYLQHVQRFKFLDSKLIIGTSGEVSPQSFYQDFIWVKKQTQNGITNYVSFTNPNPEIVMANYKTVISNFGSYGSYDFKIAEGLRVSAALRYDAFQYAFVNALPGSPVTGGPSQIVNYGKVAPKIGFTYNHNGIGFYGTYSEGYVPPQLTDVFGIASNNAYLLPQTFKNYELGGWLSLLQNKLYIDYSFYLMNGTNEIITVQQANNTYASQNAGATRHKGVEYGLTYRPTDDLYLRLSGTNALHTFVNYVESGINYSGYEMQTAPHFIGNAEVMYKPHYIKGFRIGLEEQKVGKYYLDNLQRYTYGGYSVTNIRTGYLWGPAEIWINALNVFNKYYATKGAKSAYGYSYSLGDPRAFTLGLAYHFGR</sequence>
<dbReference type="HOGENOM" id="CLU_008287_18_3_10"/>
<evidence type="ECO:0000256" key="3">
    <source>
        <dbReference type="ARBA" id="ARBA00022452"/>
    </source>
</evidence>
<evidence type="ECO:0000256" key="6">
    <source>
        <dbReference type="ARBA" id="ARBA00023004"/>
    </source>
</evidence>
<dbReference type="Pfam" id="PF07715">
    <property type="entry name" value="Plug"/>
    <property type="match status" value="1"/>
</dbReference>
<accession>H1Y842</accession>
<evidence type="ECO:0000256" key="1">
    <source>
        <dbReference type="ARBA" id="ARBA00004571"/>
    </source>
</evidence>
<dbReference type="Pfam" id="PF13715">
    <property type="entry name" value="CarbopepD_reg_2"/>
    <property type="match status" value="1"/>
</dbReference>
<keyword evidence="10 11" id="KW-0998">Cell outer membrane</keyword>
<dbReference type="GO" id="GO:0009279">
    <property type="term" value="C:cell outer membrane"/>
    <property type="evidence" value="ECO:0007669"/>
    <property type="project" value="UniProtKB-SubCell"/>
</dbReference>
<keyword evidence="8 12" id="KW-0798">TonB box</keyword>
<keyword evidence="3 11" id="KW-1134">Transmembrane beta strand</keyword>
<evidence type="ECO:0000256" key="7">
    <source>
        <dbReference type="ARBA" id="ARBA00023065"/>
    </source>
</evidence>
<keyword evidence="17" id="KW-1185">Reference proteome</keyword>
<evidence type="ECO:0000259" key="15">
    <source>
        <dbReference type="Pfam" id="PF07715"/>
    </source>
</evidence>
<keyword evidence="4" id="KW-0410">Iron transport</keyword>
<evidence type="ECO:0000256" key="2">
    <source>
        <dbReference type="ARBA" id="ARBA00022448"/>
    </source>
</evidence>
<dbReference type="PANTHER" id="PTHR32552">
    <property type="entry name" value="FERRICHROME IRON RECEPTOR-RELATED"/>
    <property type="match status" value="1"/>
</dbReference>
<feature type="domain" description="TonB-dependent receptor-like beta-barrel" evidence="14">
    <location>
        <begin position="433"/>
        <end position="724"/>
    </location>
</feature>
<keyword evidence="9 11" id="KW-0472">Membrane</keyword>
<evidence type="ECO:0000256" key="8">
    <source>
        <dbReference type="ARBA" id="ARBA00023077"/>
    </source>
</evidence>
<evidence type="ECO:0000256" key="9">
    <source>
        <dbReference type="ARBA" id="ARBA00023136"/>
    </source>
</evidence>
<dbReference type="InterPro" id="IPR012910">
    <property type="entry name" value="Plug_dom"/>
</dbReference>
<dbReference type="InterPro" id="IPR039426">
    <property type="entry name" value="TonB-dep_rcpt-like"/>
</dbReference>
<keyword evidence="16" id="KW-0675">Receptor</keyword>
<comment type="similarity">
    <text evidence="11 12">Belongs to the TonB-dependent receptor family.</text>
</comment>
<dbReference type="EMBL" id="CM001403">
    <property type="protein sequence ID" value="EHQ31064.1"/>
    <property type="molecule type" value="Genomic_DNA"/>
</dbReference>
<evidence type="ECO:0000259" key="14">
    <source>
        <dbReference type="Pfam" id="PF00593"/>
    </source>
</evidence>
<organism evidence="16 17">
    <name type="scientific">Mucilaginibacter paludis DSM 18603</name>
    <dbReference type="NCBI Taxonomy" id="714943"/>
    <lineage>
        <taxon>Bacteria</taxon>
        <taxon>Pseudomonadati</taxon>
        <taxon>Bacteroidota</taxon>
        <taxon>Sphingobacteriia</taxon>
        <taxon>Sphingobacteriales</taxon>
        <taxon>Sphingobacteriaceae</taxon>
        <taxon>Mucilaginibacter</taxon>
    </lineage>
</organism>
<feature type="domain" description="TonB-dependent receptor plug" evidence="15">
    <location>
        <begin position="109"/>
        <end position="216"/>
    </location>
</feature>
<comment type="subcellular location">
    <subcellularLocation>
        <location evidence="1 11">Cell outer membrane</location>
        <topology evidence="1 11">Multi-pass membrane protein</topology>
    </subcellularLocation>
</comment>
<dbReference type="SUPFAM" id="SSF49464">
    <property type="entry name" value="Carboxypeptidase regulatory domain-like"/>
    <property type="match status" value="1"/>
</dbReference>
<dbReference type="PROSITE" id="PS52016">
    <property type="entry name" value="TONB_DEPENDENT_REC_3"/>
    <property type="match status" value="1"/>
</dbReference>
<dbReference type="InterPro" id="IPR000531">
    <property type="entry name" value="Beta-barrel_TonB"/>
</dbReference>
<evidence type="ECO:0000256" key="4">
    <source>
        <dbReference type="ARBA" id="ARBA00022496"/>
    </source>
</evidence>
<dbReference type="Gene3D" id="2.170.130.10">
    <property type="entry name" value="TonB-dependent receptor, plug domain"/>
    <property type="match status" value="1"/>
</dbReference>
<keyword evidence="5 11" id="KW-0812">Transmembrane</keyword>
<keyword evidence="13" id="KW-0732">Signal</keyword>
<dbReference type="eggNOG" id="COG4206">
    <property type="taxonomic scope" value="Bacteria"/>
</dbReference>
<dbReference type="SUPFAM" id="SSF56935">
    <property type="entry name" value="Porins"/>
    <property type="match status" value="1"/>
</dbReference>
<feature type="chain" id="PRO_5003557537" evidence="13">
    <location>
        <begin position="20"/>
        <end position="768"/>
    </location>
</feature>
<evidence type="ECO:0000256" key="10">
    <source>
        <dbReference type="ARBA" id="ARBA00023237"/>
    </source>
</evidence>
<dbReference type="OrthoDB" id="9782587at2"/>
<keyword evidence="7" id="KW-0406">Ion transport</keyword>
<evidence type="ECO:0000256" key="5">
    <source>
        <dbReference type="ARBA" id="ARBA00022692"/>
    </source>
</evidence>
<name>H1Y842_9SPHI</name>
<dbReference type="Gene3D" id="2.40.170.20">
    <property type="entry name" value="TonB-dependent receptor, beta-barrel domain"/>
    <property type="match status" value="1"/>
</dbReference>
<dbReference type="InterPro" id="IPR036942">
    <property type="entry name" value="Beta-barrel_TonB_sf"/>
</dbReference>
<evidence type="ECO:0000256" key="11">
    <source>
        <dbReference type="PROSITE-ProRule" id="PRU01360"/>
    </source>
</evidence>
<dbReference type="InterPro" id="IPR037066">
    <property type="entry name" value="Plug_dom_sf"/>
</dbReference>
<evidence type="ECO:0000313" key="17">
    <source>
        <dbReference type="Proteomes" id="UP000002774"/>
    </source>
</evidence>
<evidence type="ECO:0000313" key="16">
    <source>
        <dbReference type="EMBL" id="EHQ31064.1"/>
    </source>
</evidence>
<proteinExistence type="inferred from homology"/>
<dbReference type="PANTHER" id="PTHR32552:SF81">
    <property type="entry name" value="TONB-DEPENDENT OUTER MEMBRANE RECEPTOR"/>
    <property type="match status" value="1"/>
</dbReference>